<dbReference type="EC" id="2.1.3.15" evidence="13"/>
<keyword evidence="3 13" id="KW-0808">Transferase</keyword>
<evidence type="ECO:0000256" key="13">
    <source>
        <dbReference type="HAMAP-Rule" id="MF_01395"/>
    </source>
</evidence>
<dbReference type="GO" id="GO:2001295">
    <property type="term" value="P:malonyl-CoA biosynthetic process"/>
    <property type="evidence" value="ECO:0007669"/>
    <property type="project" value="UniProtKB-UniRule"/>
</dbReference>
<evidence type="ECO:0000256" key="14">
    <source>
        <dbReference type="SAM" id="MobiDB-lite"/>
    </source>
</evidence>
<dbReference type="PRINTS" id="PR01070">
    <property type="entry name" value="ACCCTRFRASEB"/>
</dbReference>
<dbReference type="UniPathway" id="UPA00655">
    <property type="reaction ID" value="UER00711"/>
</dbReference>
<evidence type="ECO:0000256" key="9">
    <source>
        <dbReference type="ARBA" id="ARBA00022840"/>
    </source>
</evidence>
<dbReference type="Gene3D" id="3.90.226.10">
    <property type="entry name" value="2-enoyl-CoA Hydratase, Chain A, domain 1"/>
    <property type="match status" value="1"/>
</dbReference>
<dbReference type="GO" id="GO:0008270">
    <property type="term" value="F:zinc ion binding"/>
    <property type="evidence" value="ECO:0007669"/>
    <property type="project" value="UniProtKB-UniRule"/>
</dbReference>
<evidence type="ECO:0000256" key="11">
    <source>
        <dbReference type="ARBA" id="ARBA00023160"/>
    </source>
</evidence>
<keyword evidence="8 13" id="KW-0862">Zinc</keyword>
<evidence type="ECO:0000256" key="1">
    <source>
        <dbReference type="ARBA" id="ARBA00004496"/>
    </source>
</evidence>
<dbReference type="NCBIfam" id="TIGR00515">
    <property type="entry name" value="accD"/>
    <property type="match status" value="1"/>
</dbReference>
<keyword evidence="11 13" id="KW-0275">Fatty acid biosynthesis</keyword>
<evidence type="ECO:0000256" key="2">
    <source>
        <dbReference type="ARBA" id="ARBA00022516"/>
    </source>
</evidence>
<evidence type="ECO:0000256" key="5">
    <source>
        <dbReference type="ARBA" id="ARBA00022741"/>
    </source>
</evidence>
<keyword evidence="4 13" id="KW-0479">Metal-binding</keyword>
<dbReference type="EMBL" id="PHIG01000011">
    <property type="protein sequence ID" value="PJK30940.1"/>
    <property type="molecule type" value="Genomic_DNA"/>
</dbReference>
<dbReference type="Pfam" id="PF17848">
    <property type="entry name" value="Zn_ribbon_ACC"/>
    <property type="match status" value="1"/>
</dbReference>
<comment type="subunit">
    <text evidence="13">Acetyl-CoA carboxylase is a heterohexamer composed of biotin carboxyl carrier protein (AccB), biotin carboxylase (AccC) and two subunits each of ACCase subunit alpha (AccA) and ACCase subunit beta (AccD).</text>
</comment>
<evidence type="ECO:0000256" key="4">
    <source>
        <dbReference type="ARBA" id="ARBA00022723"/>
    </source>
</evidence>
<evidence type="ECO:0000313" key="17">
    <source>
        <dbReference type="Proteomes" id="UP000229498"/>
    </source>
</evidence>
<dbReference type="HAMAP" id="MF_01395">
    <property type="entry name" value="AcetylCoA_CT_beta"/>
    <property type="match status" value="1"/>
</dbReference>
<feature type="compositionally biased region" description="Basic and acidic residues" evidence="14">
    <location>
        <begin position="317"/>
        <end position="332"/>
    </location>
</feature>
<evidence type="ECO:0000256" key="7">
    <source>
        <dbReference type="ARBA" id="ARBA00022832"/>
    </source>
</evidence>
<name>A0A2M9G5G2_9PROT</name>
<dbReference type="PROSITE" id="PS50980">
    <property type="entry name" value="COA_CT_NTER"/>
    <property type="match status" value="1"/>
</dbReference>
<dbReference type="GO" id="GO:0003989">
    <property type="term" value="F:acetyl-CoA carboxylase activity"/>
    <property type="evidence" value="ECO:0007669"/>
    <property type="project" value="InterPro"/>
</dbReference>
<dbReference type="InterPro" id="IPR000438">
    <property type="entry name" value="Acetyl_CoA_COase_Trfase_b_su"/>
</dbReference>
<dbReference type="Pfam" id="PF01039">
    <property type="entry name" value="Carboxyl_trans"/>
    <property type="match status" value="1"/>
</dbReference>
<evidence type="ECO:0000256" key="6">
    <source>
        <dbReference type="ARBA" id="ARBA00022771"/>
    </source>
</evidence>
<feature type="binding site" evidence="13">
    <location>
        <position position="47"/>
    </location>
    <ligand>
        <name>Zn(2+)</name>
        <dbReference type="ChEBI" id="CHEBI:29105"/>
    </ligand>
</feature>
<feature type="region of interest" description="Disordered" evidence="14">
    <location>
        <begin position="285"/>
        <end position="332"/>
    </location>
</feature>
<dbReference type="GO" id="GO:0009329">
    <property type="term" value="C:acetate CoA-transferase complex"/>
    <property type="evidence" value="ECO:0007669"/>
    <property type="project" value="TreeGrafter"/>
</dbReference>
<dbReference type="InterPro" id="IPR011762">
    <property type="entry name" value="COA_CT_N"/>
</dbReference>
<keyword evidence="2 13" id="KW-0444">Lipid biosynthesis</keyword>
<comment type="caution">
    <text evidence="16">The sequence shown here is derived from an EMBL/GenBank/DDBJ whole genome shotgun (WGS) entry which is preliminary data.</text>
</comment>
<organism evidence="16 17">
    <name type="scientific">Minwuia thermotolerans</name>
    <dbReference type="NCBI Taxonomy" id="2056226"/>
    <lineage>
        <taxon>Bacteria</taxon>
        <taxon>Pseudomonadati</taxon>
        <taxon>Pseudomonadota</taxon>
        <taxon>Alphaproteobacteria</taxon>
        <taxon>Minwuiales</taxon>
        <taxon>Minwuiaceae</taxon>
        <taxon>Minwuia</taxon>
    </lineage>
</organism>
<keyword evidence="13" id="KW-0963">Cytoplasm</keyword>
<keyword evidence="9 13" id="KW-0067">ATP-binding</keyword>
<evidence type="ECO:0000259" key="15">
    <source>
        <dbReference type="PROSITE" id="PS50980"/>
    </source>
</evidence>
<gene>
    <name evidence="13" type="primary">accD</name>
    <name evidence="16" type="ORF">CVT23_03495</name>
</gene>
<dbReference type="GO" id="GO:0005524">
    <property type="term" value="F:ATP binding"/>
    <property type="evidence" value="ECO:0007669"/>
    <property type="project" value="UniProtKB-KW"/>
</dbReference>
<proteinExistence type="inferred from homology"/>
<protein>
    <recommendedName>
        <fullName evidence="13">Acetyl-coenzyme A carboxylase carboxyl transferase subunit beta</fullName>
        <shortName evidence="13">ACCase subunit beta</shortName>
        <shortName evidence="13">Acetyl-CoA carboxylase carboxyltransferase subunit beta</shortName>
        <ecNumber evidence="13">2.1.3.15</ecNumber>
    </recommendedName>
</protein>
<feature type="binding site" evidence="13">
    <location>
        <position position="31"/>
    </location>
    <ligand>
        <name>Zn(2+)</name>
        <dbReference type="ChEBI" id="CHEBI:29105"/>
    </ligand>
</feature>
<dbReference type="InterPro" id="IPR029045">
    <property type="entry name" value="ClpP/crotonase-like_dom_sf"/>
</dbReference>
<dbReference type="GO" id="GO:0006633">
    <property type="term" value="P:fatty acid biosynthetic process"/>
    <property type="evidence" value="ECO:0007669"/>
    <property type="project" value="UniProtKB-KW"/>
</dbReference>
<evidence type="ECO:0000256" key="8">
    <source>
        <dbReference type="ARBA" id="ARBA00022833"/>
    </source>
</evidence>
<comment type="function">
    <text evidence="12 13">Component of the acetyl coenzyme A carboxylase (ACC) complex. Biotin carboxylase (BC) catalyzes the carboxylation of biotin on its carrier protein (BCCP) and then the CO(2) group is transferred by the transcarboxylase to acetyl-CoA to form malonyl-CoA.</text>
</comment>
<feature type="binding site" evidence="13">
    <location>
        <position position="50"/>
    </location>
    <ligand>
        <name>Zn(2+)</name>
        <dbReference type="ChEBI" id="CHEBI:29105"/>
    </ligand>
</feature>
<sequence>MSWLTNTVLPKIGLGRKKDSPDNLWEKCRSCGQMVFHRDLEQSHRVCPHCDHHMRLKAGARLRLLFDDGKFTRVRTPEPPLDPLKFRDARRYTDQLKEARSASGSDFAVEVGFGRIGGLAAVIAAQNFFFMGGSVSAGEGEAIIAAAEKAVEKDAALVVCAASGGMRMQEGILSLMQMPRTTVALQRLRDAGLPYICVLTDPTTGGTTASFAMIGDVTIAEPGALIGFAGPRVIEQTIREQLPDGFQRAEYLLDHGMVDMVIHRHQLAETVARVISLLRVKTVEPPKPLPKPDAEVAIPMPNEAVEETPSAGAGTKAEGKSEKKTGGKSEKK</sequence>
<dbReference type="InterPro" id="IPR041010">
    <property type="entry name" value="Znf-ACC"/>
</dbReference>
<dbReference type="PANTHER" id="PTHR42995">
    <property type="entry name" value="ACETYL-COENZYME A CARBOXYLASE CARBOXYL TRANSFERASE SUBUNIT BETA, CHLOROPLASTIC"/>
    <property type="match status" value="1"/>
</dbReference>
<dbReference type="Proteomes" id="UP000229498">
    <property type="component" value="Unassembled WGS sequence"/>
</dbReference>
<keyword evidence="5 13" id="KW-0547">Nucleotide-binding</keyword>
<comment type="pathway">
    <text evidence="13">Lipid metabolism; malonyl-CoA biosynthesis; malonyl-CoA from acetyl-CoA: step 1/1.</text>
</comment>
<dbReference type="AlphaFoldDB" id="A0A2M9G5G2"/>
<dbReference type="SUPFAM" id="SSF52096">
    <property type="entry name" value="ClpP/crotonase"/>
    <property type="match status" value="1"/>
</dbReference>
<keyword evidence="10 13" id="KW-0443">Lipid metabolism</keyword>
<accession>A0A2M9G5G2</accession>
<feature type="zinc finger region" description="C4-type" evidence="13">
    <location>
        <begin position="28"/>
        <end position="50"/>
    </location>
</feature>
<reference evidence="16 17" key="1">
    <citation type="submission" date="2017-11" db="EMBL/GenBank/DDBJ databases">
        <title>Draft genome sequence of Rhizobiales bacterium SY3-13.</title>
        <authorList>
            <person name="Sun C."/>
        </authorList>
    </citation>
    <scope>NUCLEOTIDE SEQUENCE [LARGE SCALE GENOMIC DNA]</scope>
    <source>
        <strain evidence="16 17">SY3-13</strain>
    </source>
</reference>
<keyword evidence="17" id="KW-1185">Reference proteome</keyword>
<evidence type="ECO:0000313" key="16">
    <source>
        <dbReference type="EMBL" id="PJK30940.1"/>
    </source>
</evidence>
<dbReference type="PANTHER" id="PTHR42995:SF5">
    <property type="entry name" value="ACETYL-COENZYME A CARBOXYLASE CARBOXYL TRANSFERASE SUBUNIT BETA, CHLOROPLASTIC"/>
    <property type="match status" value="1"/>
</dbReference>
<comment type="cofactor">
    <cofactor evidence="13">
        <name>Zn(2+)</name>
        <dbReference type="ChEBI" id="CHEBI:29105"/>
    </cofactor>
    <text evidence="13">Binds 1 zinc ion per subunit.</text>
</comment>
<feature type="binding site" evidence="13">
    <location>
        <position position="28"/>
    </location>
    <ligand>
        <name>Zn(2+)</name>
        <dbReference type="ChEBI" id="CHEBI:29105"/>
    </ligand>
</feature>
<evidence type="ECO:0000256" key="12">
    <source>
        <dbReference type="ARBA" id="ARBA00025280"/>
    </source>
</evidence>
<dbReference type="InterPro" id="IPR034733">
    <property type="entry name" value="AcCoA_carboxyl_beta"/>
</dbReference>
<dbReference type="GO" id="GO:0016743">
    <property type="term" value="F:carboxyl- or carbamoyltransferase activity"/>
    <property type="evidence" value="ECO:0007669"/>
    <property type="project" value="UniProtKB-UniRule"/>
</dbReference>
<evidence type="ECO:0000256" key="10">
    <source>
        <dbReference type="ARBA" id="ARBA00023098"/>
    </source>
</evidence>
<dbReference type="OrthoDB" id="9772975at2"/>
<comment type="subcellular location">
    <subcellularLocation>
        <location evidence="1 13">Cytoplasm</location>
    </subcellularLocation>
</comment>
<keyword evidence="7 13" id="KW-0276">Fatty acid metabolism</keyword>
<comment type="catalytic activity">
    <reaction evidence="13">
        <text>N(6)-carboxybiotinyl-L-lysyl-[protein] + acetyl-CoA = N(6)-biotinyl-L-lysyl-[protein] + malonyl-CoA</text>
        <dbReference type="Rhea" id="RHEA:54728"/>
        <dbReference type="Rhea" id="RHEA-COMP:10505"/>
        <dbReference type="Rhea" id="RHEA-COMP:10506"/>
        <dbReference type="ChEBI" id="CHEBI:57288"/>
        <dbReference type="ChEBI" id="CHEBI:57384"/>
        <dbReference type="ChEBI" id="CHEBI:83144"/>
        <dbReference type="ChEBI" id="CHEBI:83145"/>
        <dbReference type="EC" id="2.1.3.15"/>
    </reaction>
</comment>
<evidence type="ECO:0000256" key="3">
    <source>
        <dbReference type="ARBA" id="ARBA00022679"/>
    </source>
</evidence>
<feature type="domain" description="CoA carboxyltransferase N-terminal" evidence="15">
    <location>
        <begin position="24"/>
        <end position="293"/>
    </location>
</feature>
<comment type="similarity">
    <text evidence="13">Belongs to the AccD/PCCB family.</text>
</comment>
<keyword evidence="6 13" id="KW-0863">Zinc-finger</keyword>